<dbReference type="AlphaFoldDB" id="A0AAD9C067"/>
<feature type="domain" description="K Homology" evidence="3">
    <location>
        <begin position="80"/>
        <end position="150"/>
    </location>
</feature>
<dbReference type="PROSITE" id="PS50084">
    <property type="entry name" value="KH_TYPE_1"/>
    <property type="match status" value="1"/>
</dbReference>
<comment type="caution">
    <text evidence="4">The sequence shown here is derived from an EMBL/GenBank/DDBJ whole genome shotgun (WGS) entry which is preliminary data.</text>
</comment>
<organism evidence="4 5">
    <name type="scientific">Dissostichus eleginoides</name>
    <name type="common">Patagonian toothfish</name>
    <name type="synonym">Dissostichus amissus</name>
    <dbReference type="NCBI Taxonomy" id="100907"/>
    <lineage>
        <taxon>Eukaryota</taxon>
        <taxon>Metazoa</taxon>
        <taxon>Chordata</taxon>
        <taxon>Craniata</taxon>
        <taxon>Vertebrata</taxon>
        <taxon>Euteleostomi</taxon>
        <taxon>Actinopterygii</taxon>
        <taxon>Neopterygii</taxon>
        <taxon>Teleostei</taxon>
        <taxon>Neoteleostei</taxon>
        <taxon>Acanthomorphata</taxon>
        <taxon>Eupercaria</taxon>
        <taxon>Perciformes</taxon>
        <taxon>Notothenioidei</taxon>
        <taxon>Nototheniidae</taxon>
        <taxon>Dissostichus</taxon>
    </lineage>
</organism>
<dbReference type="PANTHER" id="PTHR10288">
    <property type="entry name" value="KH DOMAIN CONTAINING RNA BINDING PROTEIN"/>
    <property type="match status" value="1"/>
</dbReference>
<dbReference type="EMBL" id="JASDAP010000013">
    <property type="protein sequence ID" value="KAK1893250.1"/>
    <property type="molecule type" value="Genomic_DNA"/>
</dbReference>
<dbReference type="FunFam" id="3.30.1370.10:FF:000010">
    <property type="entry name" value="far upstream element-binding protein 1 isoform X1"/>
    <property type="match status" value="1"/>
</dbReference>
<proteinExistence type="predicted"/>
<evidence type="ECO:0000313" key="4">
    <source>
        <dbReference type="EMBL" id="KAK1893250.1"/>
    </source>
</evidence>
<evidence type="ECO:0000313" key="5">
    <source>
        <dbReference type="Proteomes" id="UP001228049"/>
    </source>
</evidence>
<reference evidence="4" key="1">
    <citation type="submission" date="2023-04" db="EMBL/GenBank/DDBJ databases">
        <title>Chromosome-level genome of Chaenocephalus aceratus.</title>
        <authorList>
            <person name="Park H."/>
        </authorList>
    </citation>
    <scope>NUCLEOTIDE SEQUENCE</scope>
    <source>
        <strain evidence="4">DE</strain>
        <tissue evidence="4">Muscle</tissue>
    </source>
</reference>
<dbReference type="SUPFAM" id="SSF54791">
    <property type="entry name" value="Eukaryotic type KH-domain (KH-domain type I)"/>
    <property type="match status" value="2"/>
</dbReference>
<keyword evidence="1" id="KW-0677">Repeat</keyword>
<dbReference type="InterPro" id="IPR004087">
    <property type="entry name" value="KH_dom"/>
</dbReference>
<protein>
    <submittedName>
        <fullName evidence="4">Far upstream element-binding protein 3</fullName>
    </submittedName>
</protein>
<keyword evidence="5" id="KW-1185">Reference proteome</keyword>
<dbReference type="SMART" id="SM00322">
    <property type="entry name" value="KH"/>
    <property type="match status" value="1"/>
</dbReference>
<dbReference type="Pfam" id="PF00013">
    <property type="entry name" value="KH_1"/>
    <property type="match status" value="1"/>
</dbReference>
<sequence>MMAELVQGQASMNQPGLKSDGLADVLQRARQMVGKMGGEAMSHLNSSSGSVEPSLYFPGQKRPGEDGVGNQLAAMGHQSRVITEDYKVPDRMVGFIIGRGGEQITRIQLESGCKIQIAADSGGLMERPCSLTGTPESIEQAKRLLVQIVERCRNGPGFHGDGGEGGASVQEMLIPASKERAGVKMMMIQDGPMPTGADKPLRISGDPYKVQAARELVLEVIREKDGDFRSGRSDFSARLGGASLDVPVPRFAVGIVIAGRRDDQEDPE</sequence>
<evidence type="ECO:0000256" key="2">
    <source>
        <dbReference type="PROSITE-ProRule" id="PRU00117"/>
    </source>
</evidence>
<dbReference type="InterPro" id="IPR004088">
    <property type="entry name" value="KH_dom_type_1"/>
</dbReference>
<evidence type="ECO:0000256" key="1">
    <source>
        <dbReference type="ARBA" id="ARBA00022737"/>
    </source>
</evidence>
<keyword evidence="2" id="KW-0694">RNA-binding</keyword>
<dbReference type="Proteomes" id="UP001228049">
    <property type="component" value="Unassembled WGS sequence"/>
</dbReference>
<accession>A0AAD9C067</accession>
<evidence type="ECO:0000259" key="3">
    <source>
        <dbReference type="SMART" id="SM00322"/>
    </source>
</evidence>
<dbReference type="GO" id="GO:0003723">
    <property type="term" value="F:RNA binding"/>
    <property type="evidence" value="ECO:0007669"/>
    <property type="project" value="UniProtKB-UniRule"/>
</dbReference>
<gene>
    <name evidence="4" type="ORF">KUDE01_008319</name>
</gene>
<dbReference type="InterPro" id="IPR036612">
    <property type="entry name" value="KH_dom_type_1_sf"/>
</dbReference>
<dbReference type="Gene3D" id="3.30.1370.10">
    <property type="entry name" value="K Homology domain, type 1"/>
    <property type="match status" value="2"/>
</dbReference>
<name>A0AAD9C067_DISEL</name>